<dbReference type="OrthoDB" id="7507091at2"/>
<proteinExistence type="predicted"/>
<dbReference type="STRING" id="767434.Fraau_2603"/>
<dbReference type="AlphaFoldDB" id="H8KYE3"/>
<protein>
    <recommendedName>
        <fullName evidence="4">Lipoprotein</fullName>
    </recommendedName>
</protein>
<dbReference type="eggNOG" id="COG3209">
    <property type="taxonomic scope" value="Bacteria"/>
</dbReference>
<gene>
    <name evidence="2" type="ordered locus">Fraau_2603</name>
</gene>
<accession>H8KYE3</accession>
<feature type="chain" id="PRO_5003614037" description="Lipoprotein" evidence="1">
    <location>
        <begin position="28"/>
        <end position="242"/>
    </location>
</feature>
<dbReference type="Proteomes" id="UP000005234">
    <property type="component" value="Chromosome"/>
</dbReference>
<dbReference type="EMBL" id="CP003350">
    <property type="protein sequence ID" value="AFC86947.1"/>
    <property type="molecule type" value="Genomic_DNA"/>
</dbReference>
<evidence type="ECO:0000313" key="3">
    <source>
        <dbReference type="Proteomes" id="UP000005234"/>
    </source>
</evidence>
<evidence type="ECO:0000313" key="2">
    <source>
        <dbReference type="EMBL" id="AFC86947.1"/>
    </source>
</evidence>
<evidence type="ECO:0008006" key="4">
    <source>
        <dbReference type="Google" id="ProtNLM"/>
    </source>
</evidence>
<reference evidence="2" key="1">
    <citation type="submission" date="2012-02" db="EMBL/GenBank/DDBJ databases">
        <title>The complete genome of Frateuria aurantia DSM 6220.</title>
        <authorList>
            <consortium name="US DOE Joint Genome Institute (JGI-PGF)"/>
            <person name="Lucas S."/>
            <person name="Copeland A."/>
            <person name="Lapidus A."/>
            <person name="Glavina del Rio T."/>
            <person name="Dalin E."/>
            <person name="Tice H."/>
            <person name="Bruce D."/>
            <person name="Goodwin L."/>
            <person name="Pitluck S."/>
            <person name="Peters L."/>
            <person name="Ovchinnikova G."/>
            <person name="Teshima H."/>
            <person name="Kyrpides N."/>
            <person name="Mavromatis K."/>
            <person name="Ivanova N."/>
            <person name="Brettin T."/>
            <person name="Detter J.C."/>
            <person name="Han C."/>
            <person name="Larimer F."/>
            <person name="Land M."/>
            <person name="Hauser L."/>
            <person name="Markowitz V."/>
            <person name="Cheng J.-F."/>
            <person name="Hugenholtz P."/>
            <person name="Woyke T."/>
            <person name="Wu D."/>
            <person name="Brambilla E."/>
            <person name="Klenk H.-P."/>
            <person name="Eisen J.A."/>
        </authorList>
    </citation>
    <scope>NUCLEOTIDE SEQUENCE</scope>
    <source>
        <strain evidence="2">DSM 6220</strain>
    </source>
</reference>
<keyword evidence="1" id="KW-0732">Signal</keyword>
<feature type="signal peptide" evidence="1">
    <location>
        <begin position="1"/>
        <end position="27"/>
    </location>
</feature>
<name>H8KYE3_FRAAD</name>
<dbReference type="KEGG" id="fau:Fraau_2603"/>
<evidence type="ECO:0000256" key="1">
    <source>
        <dbReference type="SAM" id="SignalP"/>
    </source>
</evidence>
<keyword evidence="3" id="KW-1185">Reference proteome</keyword>
<organism evidence="2 3">
    <name type="scientific">Frateuria aurantia (strain ATCC 33424 / DSM 6220 / KCTC 2777 / LMG 1558 / NBRC 3245 / NCIMB 13370)</name>
    <name type="common">Acetobacter aurantius</name>
    <dbReference type="NCBI Taxonomy" id="767434"/>
    <lineage>
        <taxon>Bacteria</taxon>
        <taxon>Pseudomonadati</taxon>
        <taxon>Pseudomonadota</taxon>
        <taxon>Gammaproteobacteria</taxon>
        <taxon>Lysobacterales</taxon>
        <taxon>Rhodanobacteraceae</taxon>
        <taxon>Frateuria</taxon>
    </lineage>
</organism>
<dbReference type="RefSeq" id="WP_014403950.1">
    <property type="nucleotide sequence ID" value="NC_017033.1"/>
</dbReference>
<sequence length="242" mass="26301">MLSRRLACLGCLGFSFAALLCCANSQAAEKHILFIGRDAVPKGSADPAVLAHLRQLPASVKAVGNPSDYARALTQVCHYDLVVISSTIRSRDFLPGFRDIKVPLLTWENDILDDLRLTGRYKGHDFGEVDAEHYAWLVNAPHPLQGKLTAGEHAIYDRDQTFGWGRPGLGASIIATLPGQPEKAVLFGYERGATMDYDFTAPARRVFVPLGNTSFDKLNAEGLQLFDAAVQWAAAGSHCSSD</sequence>
<dbReference type="HOGENOM" id="CLU_074047_0_0_6"/>